<gene>
    <name evidence="1" type="ORF">J2X26_000722</name>
</gene>
<comment type="caution">
    <text evidence="1">The sequence shown here is derived from an EMBL/GenBank/DDBJ whole genome shotgun (WGS) entry which is preliminary data.</text>
</comment>
<dbReference type="Proteomes" id="UP001239626">
    <property type="component" value="Unassembled WGS sequence"/>
</dbReference>
<dbReference type="EMBL" id="JAUSVB010000001">
    <property type="protein sequence ID" value="MDQ0372425.1"/>
    <property type="molecule type" value="Genomic_DNA"/>
</dbReference>
<keyword evidence="2" id="KW-1185">Reference proteome</keyword>
<accession>A0ABU0EAX6</accession>
<protein>
    <submittedName>
        <fullName evidence="1">Uncharacterized protein</fullName>
    </submittedName>
</protein>
<proteinExistence type="predicted"/>
<evidence type="ECO:0000313" key="2">
    <source>
        <dbReference type="Proteomes" id="UP001239626"/>
    </source>
</evidence>
<name>A0ABU0EAX6_9CELL</name>
<organism evidence="1 2">
    <name type="scientific">Cellulomonas humilata</name>
    <dbReference type="NCBI Taxonomy" id="144055"/>
    <lineage>
        <taxon>Bacteria</taxon>
        <taxon>Bacillati</taxon>
        <taxon>Actinomycetota</taxon>
        <taxon>Actinomycetes</taxon>
        <taxon>Micrococcales</taxon>
        <taxon>Cellulomonadaceae</taxon>
        <taxon>Cellulomonas</taxon>
    </lineage>
</organism>
<sequence>MRHTFGLDDFDDWTPTGQSSFIMKAGSATRITEFDSWMLRDWWRHLKSRYGY</sequence>
<evidence type="ECO:0000313" key="1">
    <source>
        <dbReference type="EMBL" id="MDQ0372425.1"/>
    </source>
</evidence>
<reference evidence="1 2" key="1">
    <citation type="submission" date="2023-07" db="EMBL/GenBank/DDBJ databases">
        <title>Sorghum-associated microbial communities from plants grown in Nebraska, USA.</title>
        <authorList>
            <person name="Schachtman D."/>
        </authorList>
    </citation>
    <scope>NUCLEOTIDE SEQUENCE [LARGE SCALE GENOMIC DNA]</scope>
    <source>
        <strain evidence="1 2">BE332</strain>
    </source>
</reference>
<dbReference type="RefSeq" id="WP_307489896.1">
    <property type="nucleotide sequence ID" value="NZ_JAUSVB010000001.1"/>
</dbReference>